<dbReference type="RefSeq" id="WP_068719135.1">
    <property type="nucleotide sequence ID" value="NZ_AP014636.1"/>
</dbReference>
<dbReference type="InterPro" id="IPR036388">
    <property type="entry name" value="WH-like_DNA-bd_sf"/>
</dbReference>
<dbReference type="Gene3D" id="1.10.10.10">
    <property type="entry name" value="Winged helix-like DNA-binding domain superfamily/Winged helix DNA-binding domain"/>
    <property type="match status" value="1"/>
</dbReference>
<organism evidence="5 6">
    <name type="scientific">Vibrio tritonius</name>
    <dbReference type="NCBI Taxonomy" id="1435069"/>
    <lineage>
        <taxon>Bacteria</taxon>
        <taxon>Pseudomonadati</taxon>
        <taxon>Pseudomonadota</taxon>
        <taxon>Gammaproteobacteria</taxon>
        <taxon>Vibrionales</taxon>
        <taxon>Vibrionaceae</taxon>
        <taxon>Vibrio</taxon>
    </lineage>
</organism>
<protein>
    <submittedName>
        <fullName evidence="5">MarR family transcriptional regulator</fullName>
    </submittedName>
</protein>
<dbReference type="SUPFAM" id="SSF46785">
    <property type="entry name" value="Winged helix' DNA-binding domain"/>
    <property type="match status" value="1"/>
</dbReference>
<sequence>MDAIDIIRRQWAEEFPDLNTLPMGILGRLIRLTKHLETHIAQWLKEHGLLMGEFDVLMTLRRSGAPYRMTPSDLLNSMMLTSGAMTNRLDKLEGKQFIIRQHSETDRRSVEVVLTDAGLEIINGVIDAYVQQQANLMDCFSQAQLVNIDSELSTWLNKFEAN</sequence>
<dbReference type="PRINTS" id="PR00598">
    <property type="entry name" value="HTHMARR"/>
</dbReference>
<dbReference type="Proteomes" id="UP001199044">
    <property type="component" value="Unassembled WGS sequence"/>
</dbReference>
<dbReference type="PANTHER" id="PTHR42756">
    <property type="entry name" value="TRANSCRIPTIONAL REGULATOR, MARR"/>
    <property type="match status" value="1"/>
</dbReference>
<dbReference type="SMART" id="SM00347">
    <property type="entry name" value="HTH_MARR"/>
    <property type="match status" value="1"/>
</dbReference>
<proteinExistence type="predicted"/>
<dbReference type="PROSITE" id="PS50995">
    <property type="entry name" value="HTH_MARR_2"/>
    <property type="match status" value="1"/>
</dbReference>
<evidence type="ECO:0000256" key="3">
    <source>
        <dbReference type="ARBA" id="ARBA00023163"/>
    </source>
</evidence>
<keyword evidence="1" id="KW-0805">Transcription regulation</keyword>
<feature type="domain" description="HTH marR-type" evidence="4">
    <location>
        <begin position="22"/>
        <end position="161"/>
    </location>
</feature>
<keyword evidence="2" id="KW-0238">DNA-binding</keyword>
<comment type="caution">
    <text evidence="5">The sequence shown here is derived from an EMBL/GenBank/DDBJ whole genome shotgun (WGS) entry which is preliminary data.</text>
</comment>
<keyword evidence="3" id="KW-0804">Transcription</keyword>
<evidence type="ECO:0000256" key="2">
    <source>
        <dbReference type="ARBA" id="ARBA00023125"/>
    </source>
</evidence>
<dbReference type="InterPro" id="IPR000835">
    <property type="entry name" value="HTH_MarR-typ"/>
</dbReference>
<keyword evidence="6" id="KW-1185">Reference proteome</keyword>
<evidence type="ECO:0000256" key="1">
    <source>
        <dbReference type="ARBA" id="ARBA00023015"/>
    </source>
</evidence>
<dbReference type="Pfam" id="PF01047">
    <property type="entry name" value="MarR"/>
    <property type="match status" value="1"/>
</dbReference>
<gene>
    <name evidence="5" type="ORF">LDJ79_02465</name>
</gene>
<accession>A0ABS7YH14</accession>
<dbReference type="InterPro" id="IPR036390">
    <property type="entry name" value="WH_DNA-bd_sf"/>
</dbReference>
<dbReference type="EMBL" id="JAIWIU010000012">
    <property type="protein sequence ID" value="MCA2014956.1"/>
    <property type="molecule type" value="Genomic_DNA"/>
</dbReference>
<evidence type="ECO:0000313" key="5">
    <source>
        <dbReference type="EMBL" id="MCA2014956.1"/>
    </source>
</evidence>
<evidence type="ECO:0000313" key="6">
    <source>
        <dbReference type="Proteomes" id="UP001199044"/>
    </source>
</evidence>
<name>A0ABS7YH14_9VIBR</name>
<dbReference type="PANTHER" id="PTHR42756:SF1">
    <property type="entry name" value="TRANSCRIPTIONAL REPRESSOR OF EMRAB OPERON"/>
    <property type="match status" value="1"/>
</dbReference>
<evidence type="ECO:0000259" key="4">
    <source>
        <dbReference type="PROSITE" id="PS50995"/>
    </source>
</evidence>
<reference evidence="6" key="1">
    <citation type="submission" date="2023-07" db="EMBL/GenBank/DDBJ databases">
        <title>Molecular identification of indigenous halophilic bacteria isolated from red sea cost, biodegradation of synthetic dyes and assessment of degraded metabolite toxicity.</title>
        <authorList>
            <person name="Chaieb K."/>
            <person name="Altayb H.N."/>
        </authorList>
    </citation>
    <scope>NUCLEOTIDE SEQUENCE [LARGE SCALE GENOMIC DNA]</scope>
    <source>
        <strain evidence="6">K20</strain>
    </source>
</reference>